<reference evidence="1" key="1">
    <citation type="submission" date="2020-03" db="EMBL/GenBank/DDBJ databases">
        <title>The deep terrestrial virosphere.</title>
        <authorList>
            <person name="Holmfeldt K."/>
            <person name="Nilsson E."/>
            <person name="Simone D."/>
            <person name="Lopez-Fernandez M."/>
            <person name="Wu X."/>
            <person name="de Brujin I."/>
            <person name="Lundin D."/>
            <person name="Andersson A."/>
            <person name="Bertilsson S."/>
            <person name="Dopson M."/>
        </authorList>
    </citation>
    <scope>NUCLEOTIDE SEQUENCE</scope>
    <source>
        <strain evidence="1">MM415A02451</strain>
    </source>
</reference>
<accession>A0A6M3JT22</accession>
<gene>
    <name evidence="1" type="ORF">MM415A02451_0004</name>
</gene>
<name>A0A6M3JT22_9ZZZZ</name>
<evidence type="ECO:0000313" key="1">
    <source>
        <dbReference type="EMBL" id="QJA73164.1"/>
    </source>
</evidence>
<dbReference type="EMBL" id="MT142007">
    <property type="protein sequence ID" value="QJA73164.1"/>
    <property type="molecule type" value="Genomic_DNA"/>
</dbReference>
<organism evidence="1">
    <name type="scientific">viral metagenome</name>
    <dbReference type="NCBI Taxonomy" id="1070528"/>
    <lineage>
        <taxon>unclassified sequences</taxon>
        <taxon>metagenomes</taxon>
        <taxon>organismal metagenomes</taxon>
    </lineage>
</organism>
<dbReference type="AlphaFoldDB" id="A0A6M3JT22"/>
<proteinExistence type="predicted"/>
<protein>
    <submittedName>
        <fullName evidence="1">Uncharacterized protein</fullName>
    </submittedName>
</protein>
<sequence length="317" mass="33945">MATKVFTDEFTDVNPMADDTYWLGSDTLGWKGVKFPDTKIYQVDADEIGIRTIADGGAWLNVAAGFGIKSAGAINFLASGDPDDYLSLTTVGNVVTLTATGSSFSFVGAASFSSTLTLAGALFIQGSASYANFQADAATAGATIKYSPTLYLQARYWDGAQSTNWSYEARHIMVTAGATPASYVYQSINTVEILRLTNTNGTVSAGFNGFVTHGANYSQFTEMAAPGAGAANTARIYAVVGGDTLTDLAAVFQDGTVDIFAQEATEPDSPIFQFPDDTDLKLKLRKPDNKTVQFAAIFPDGREFIMREIRYPNARWN</sequence>